<protein>
    <submittedName>
        <fullName evidence="4">Inosine 5'-monophosphate dehydrogenase</fullName>
    </submittedName>
</protein>
<evidence type="ECO:0000256" key="2">
    <source>
        <dbReference type="PROSITE-ProRule" id="PRU00703"/>
    </source>
</evidence>
<evidence type="ECO:0000313" key="4">
    <source>
        <dbReference type="EMBL" id="PRQ06408.1"/>
    </source>
</evidence>
<dbReference type="InterPro" id="IPR000644">
    <property type="entry name" value="CBS_dom"/>
</dbReference>
<dbReference type="PROSITE" id="PS51371">
    <property type="entry name" value="CBS"/>
    <property type="match status" value="2"/>
</dbReference>
<feature type="domain" description="CBS" evidence="3">
    <location>
        <begin position="89"/>
        <end position="145"/>
    </location>
</feature>
<dbReference type="InterPro" id="IPR046342">
    <property type="entry name" value="CBS_dom_sf"/>
</dbReference>
<dbReference type="InterPro" id="IPR051257">
    <property type="entry name" value="Diverse_CBS-Domain"/>
</dbReference>
<dbReference type="AlphaFoldDB" id="A0A2S9YMU0"/>
<evidence type="ECO:0000256" key="1">
    <source>
        <dbReference type="ARBA" id="ARBA00023122"/>
    </source>
</evidence>
<keyword evidence="1 2" id="KW-0129">CBS domain</keyword>
<reference evidence="4 5" key="1">
    <citation type="submission" date="2018-03" db="EMBL/GenBank/DDBJ databases">
        <title>Draft Genome Sequences of the Obligatory Marine Myxobacteria Enhygromyxa salina SWB007.</title>
        <authorList>
            <person name="Poehlein A."/>
            <person name="Moghaddam J.A."/>
            <person name="Harms H."/>
            <person name="Alanjari M."/>
            <person name="Koenig G.M."/>
            <person name="Daniel R."/>
            <person name="Schaeberle T.F."/>
        </authorList>
    </citation>
    <scope>NUCLEOTIDE SEQUENCE [LARGE SCALE GENOMIC DNA]</scope>
    <source>
        <strain evidence="4 5">SWB007</strain>
    </source>
</reference>
<dbReference type="SUPFAM" id="SSF54631">
    <property type="entry name" value="CBS-domain pair"/>
    <property type="match status" value="1"/>
</dbReference>
<evidence type="ECO:0000259" key="3">
    <source>
        <dbReference type="PROSITE" id="PS51371"/>
    </source>
</evidence>
<dbReference type="PANTHER" id="PTHR43080">
    <property type="entry name" value="CBS DOMAIN-CONTAINING PROTEIN CBSX3, MITOCHONDRIAL"/>
    <property type="match status" value="1"/>
</dbReference>
<proteinExistence type="predicted"/>
<comment type="caution">
    <text evidence="4">The sequence shown here is derived from an EMBL/GenBank/DDBJ whole genome shotgun (WGS) entry which is preliminary data.</text>
</comment>
<accession>A0A2S9YMU0</accession>
<dbReference type="Gene3D" id="3.10.580.10">
    <property type="entry name" value="CBS-domain"/>
    <property type="match status" value="1"/>
</dbReference>
<organism evidence="4 5">
    <name type="scientific">Enhygromyxa salina</name>
    <dbReference type="NCBI Taxonomy" id="215803"/>
    <lineage>
        <taxon>Bacteria</taxon>
        <taxon>Pseudomonadati</taxon>
        <taxon>Myxococcota</taxon>
        <taxon>Polyangia</taxon>
        <taxon>Nannocystales</taxon>
        <taxon>Nannocystaceae</taxon>
        <taxon>Enhygromyxa</taxon>
    </lineage>
</organism>
<feature type="domain" description="CBS" evidence="3">
    <location>
        <begin position="1"/>
        <end position="56"/>
    </location>
</feature>
<sequence>MNEALTVTADTSVRELVDLLLRERSDGACVVDDDRLVGVVTTMDLVFQQKRVHLPSILSVMDFAIPLEPPQRLRQELDKIAGTRVAEIMSDEPIFVGPSAPMSEVATLMVERHLTVIPVVEDGCLLGVVSKEALLRAAFIEGDPQPDG</sequence>
<gene>
    <name evidence="4" type="ORF">ENSA7_38780</name>
</gene>
<name>A0A2S9YMU0_9BACT</name>
<dbReference type="Proteomes" id="UP000238823">
    <property type="component" value="Unassembled WGS sequence"/>
</dbReference>
<dbReference type="PANTHER" id="PTHR43080:SF2">
    <property type="entry name" value="CBS DOMAIN-CONTAINING PROTEIN"/>
    <property type="match status" value="1"/>
</dbReference>
<evidence type="ECO:0000313" key="5">
    <source>
        <dbReference type="Proteomes" id="UP000238823"/>
    </source>
</evidence>
<dbReference type="EMBL" id="PVNL01000075">
    <property type="protein sequence ID" value="PRQ06408.1"/>
    <property type="molecule type" value="Genomic_DNA"/>
</dbReference>
<dbReference type="Pfam" id="PF00571">
    <property type="entry name" value="CBS"/>
    <property type="match status" value="2"/>
</dbReference>
<dbReference type="SMART" id="SM00116">
    <property type="entry name" value="CBS"/>
    <property type="match status" value="2"/>
</dbReference>